<dbReference type="PROSITE" id="PS50113">
    <property type="entry name" value="PAC"/>
    <property type="match status" value="1"/>
</dbReference>
<dbReference type="InterPro" id="IPR003594">
    <property type="entry name" value="HATPase_dom"/>
</dbReference>
<dbReference type="CDD" id="cd00075">
    <property type="entry name" value="HATPase"/>
    <property type="match status" value="1"/>
</dbReference>
<evidence type="ECO:0000256" key="6">
    <source>
        <dbReference type="ARBA" id="ARBA00023012"/>
    </source>
</evidence>
<feature type="domain" description="PAC" evidence="8">
    <location>
        <begin position="1"/>
        <end position="39"/>
    </location>
</feature>
<evidence type="ECO:0000259" key="8">
    <source>
        <dbReference type="PROSITE" id="PS50113"/>
    </source>
</evidence>
<evidence type="ECO:0000256" key="2">
    <source>
        <dbReference type="ARBA" id="ARBA00012438"/>
    </source>
</evidence>
<keyword evidence="10" id="KW-1185">Reference proteome</keyword>
<evidence type="ECO:0000313" key="10">
    <source>
        <dbReference type="Proteomes" id="UP000093080"/>
    </source>
</evidence>
<dbReference type="EC" id="2.7.13.3" evidence="2"/>
<dbReference type="PANTHER" id="PTHR43711">
    <property type="entry name" value="TWO-COMPONENT HISTIDINE KINASE"/>
    <property type="match status" value="1"/>
</dbReference>
<reference evidence="9 10" key="1">
    <citation type="submission" date="2016-06" db="EMBL/GenBank/DDBJ databases">
        <title>Respiratory ammonification of nitrate coupled to the oxidation of elemental sulfur in deep-sea autotrophic thermophilic bacteria.</title>
        <authorList>
            <person name="Slobodkina G.B."/>
            <person name="Mardanov A.V."/>
            <person name="Ravin N.V."/>
            <person name="Frolova A.A."/>
            <person name="Viryasiv M.B."/>
            <person name="Chernyh N.A."/>
            <person name="Bonch-Osmolovskaya E.A."/>
            <person name="Slobodkin A.I."/>
        </authorList>
    </citation>
    <scope>NUCLEOTIDE SEQUENCE [LARGE SCALE GENOMIC DNA]</scope>
    <source>
        <strain evidence="9 10">S69</strain>
    </source>
</reference>
<dbReference type="Gene3D" id="3.30.565.10">
    <property type="entry name" value="Histidine kinase-like ATPase, C-terminal domain"/>
    <property type="match status" value="1"/>
</dbReference>
<dbReference type="PROSITE" id="PS50109">
    <property type="entry name" value="HIS_KIN"/>
    <property type="match status" value="1"/>
</dbReference>
<dbReference type="Gene3D" id="3.30.450.20">
    <property type="entry name" value="PAS domain"/>
    <property type="match status" value="1"/>
</dbReference>
<evidence type="ECO:0000313" key="9">
    <source>
        <dbReference type="EMBL" id="OCC14812.1"/>
    </source>
</evidence>
<dbReference type="SMART" id="SM00388">
    <property type="entry name" value="HisKA"/>
    <property type="match status" value="1"/>
</dbReference>
<keyword evidence="4" id="KW-0808">Transferase</keyword>
<dbReference type="Proteomes" id="UP000093080">
    <property type="component" value="Unassembled WGS sequence"/>
</dbReference>
<protein>
    <recommendedName>
        <fullName evidence="2">histidine kinase</fullName>
        <ecNumber evidence="2">2.7.13.3</ecNumber>
    </recommendedName>
</protein>
<keyword evidence="5 9" id="KW-0418">Kinase</keyword>
<dbReference type="InterPro" id="IPR035965">
    <property type="entry name" value="PAS-like_dom_sf"/>
</dbReference>
<dbReference type="Pfam" id="PF02518">
    <property type="entry name" value="HATPase_c"/>
    <property type="match status" value="1"/>
</dbReference>
<dbReference type="InterPro" id="IPR004358">
    <property type="entry name" value="Sig_transdc_His_kin-like_C"/>
</dbReference>
<sequence length="294" mass="32581">MVVHSAASPIYDENGELIGALEILRDITERKQMEQALQETAVGLSRANRLKDLLLRMVRHDLGTPIGAILHATEMLLDEPEKLGPIKDDIEDIYQSASHILQLIRDVDVLSSVLNRQQLTFQDVDVAALIKELVSQLEPTFKQAGMKVENLIDQSLPIKGLSILKTVFENILVNAAKYASSGGKLILSAKEDPEYISVFITDFGPGIPDKYKKRIFKQFERLAKDIPGTGLGLAIASQTVALHGGYINVEDNPQGGAIFHVRLPKKPIVWPSSSGSKEQEDIDFPELCRRLSEY</sequence>
<accession>A0A1B9F4G0</accession>
<proteinExistence type="predicted"/>
<dbReference type="Gene3D" id="1.10.287.130">
    <property type="match status" value="1"/>
</dbReference>
<dbReference type="InterPro" id="IPR005467">
    <property type="entry name" value="His_kinase_dom"/>
</dbReference>
<dbReference type="Pfam" id="PF00512">
    <property type="entry name" value="HisKA"/>
    <property type="match status" value="1"/>
</dbReference>
<organism evidence="9 10">
    <name type="scientific">Dissulfuribacter thermophilus</name>
    <dbReference type="NCBI Taxonomy" id="1156395"/>
    <lineage>
        <taxon>Bacteria</taxon>
        <taxon>Pseudomonadati</taxon>
        <taxon>Thermodesulfobacteriota</taxon>
        <taxon>Dissulfuribacteria</taxon>
        <taxon>Dissulfuribacterales</taxon>
        <taxon>Dissulfuribacteraceae</taxon>
        <taxon>Dissulfuribacter</taxon>
    </lineage>
</organism>
<dbReference type="PRINTS" id="PR00344">
    <property type="entry name" value="BCTRLSENSOR"/>
</dbReference>
<dbReference type="InterPro" id="IPR000700">
    <property type="entry name" value="PAS-assoc_C"/>
</dbReference>
<feature type="domain" description="Histidine kinase" evidence="7">
    <location>
        <begin position="57"/>
        <end position="267"/>
    </location>
</feature>
<name>A0A1B9F4G0_9BACT</name>
<keyword evidence="6" id="KW-0902">Two-component regulatory system</keyword>
<evidence type="ECO:0000259" key="7">
    <source>
        <dbReference type="PROSITE" id="PS50109"/>
    </source>
</evidence>
<dbReference type="AlphaFoldDB" id="A0A1B9F4G0"/>
<dbReference type="SUPFAM" id="SSF55785">
    <property type="entry name" value="PYP-like sensor domain (PAS domain)"/>
    <property type="match status" value="1"/>
</dbReference>
<dbReference type="GO" id="GO:0000155">
    <property type="term" value="F:phosphorelay sensor kinase activity"/>
    <property type="evidence" value="ECO:0007669"/>
    <property type="project" value="InterPro"/>
</dbReference>
<dbReference type="InterPro" id="IPR003661">
    <property type="entry name" value="HisK_dim/P_dom"/>
</dbReference>
<dbReference type="InterPro" id="IPR050736">
    <property type="entry name" value="Sensor_HK_Regulatory"/>
</dbReference>
<dbReference type="CDD" id="cd00082">
    <property type="entry name" value="HisKA"/>
    <property type="match status" value="1"/>
</dbReference>
<comment type="caution">
    <text evidence="9">The sequence shown here is derived from an EMBL/GenBank/DDBJ whole genome shotgun (WGS) entry which is preliminary data.</text>
</comment>
<evidence type="ECO:0000256" key="5">
    <source>
        <dbReference type="ARBA" id="ARBA00022777"/>
    </source>
</evidence>
<gene>
    <name evidence="9" type="ORF">DBT_1872</name>
</gene>
<comment type="catalytic activity">
    <reaction evidence="1">
        <text>ATP + protein L-histidine = ADP + protein N-phospho-L-histidine.</text>
        <dbReference type="EC" id="2.7.13.3"/>
    </reaction>
</comment>
<dbReference type="InterPro" id="IPR036890">
    <property type="entry name" value="HATPase_C_sf"/>
</dbReference>
<dbReference type="SMART" id="SM00387">
    <property type="entry name" value="HATPase_c"/>
    <property type="match status" value="1"/>
</dbReference>
<dbReference type="SUPFAM" id="SSF55874">
    <property type="entry name" value="ATPase domain of HSP90 chaperone/DNA topoisomerase II/histidine kinase"/>
    <property type="match status" value="1"/>
</dbReference>
<dbReference type="STRING" id="1156395.DBT_1872"/>
<evidence type="ECO:0000256" key="3">
    <source>
        <dbReference type="ARBA" id="ARBA00022553"/>
    </source>
</evidence>
<evidence type="ECO:0000256" key="4">
    <source>
        <dbReference type="ARBA" id="ARBA00022679"/>
    </source>
</evidence>
<evidence type="ECO:0000256" key="1">
    <source>
        <dbReference type="ARBA" id="ARBA00000085"/>
    </source>
</evidence>
<dbReference type="SUPFAM" id="SSF47384">
    <property type="entry name" value="Homodimeric domain of signal transducing histidine kinase"/>
    <property type="match status" value="1"/>
</dbReference>
<dbReference type="PANTHER" id="PTHR43711:SF1">
    <property type="entry name" value="HISTIDINE KINASE 1"/>
    <property type="match status" value="1"/>
</dbReference>
<keyword evidence="3" id="KW-0597">Phosphoprotein</keyword>
<dbReference type="EMBL" id="MAGO01000009">
    <property type="protein sequence ID" value="OCC14812.1"/>
    <property type="molecule type" value="Genomic_DNA"/>
</dbReference>
<dbReference type="InterPro" id="IPR036097">
    <property type="entry name" value="HisK_dim/P_sf"/>
</dbReference>